<evidence type="ECO:0000256" key="9">
    <source>
        <dbReference type="ARBA" id="ARBA00022833"/>
    </source>
</evidence>
<evidence type="ECO:0000259" key="14">
    <source>
        <dbReference type="PROSITE" id="PS50893"/>
    </source>
</evidence>
<evidence type="ECO:0000256" key="3">
    <source>
        <dbReference type="ARBA" id="ARBA00022723"/>
    </source>
</evidence>
<keyword evidence="11" id="KW-0267">Excision nuclease</keyword>
<feature type="non-terminal residue" evidence="15">
    <location>
        <position position="1"/>
    </location>
</feature>
<dbReference type="InterPro" id="IPR027417">
    <property type="entry name" value="P-loop_NTPase"/>
</dbReference>
<dbReference type="GO" id="GO:0003677">
    <property type="term" value="F:DNA binding"/>
    <property type="evidence" value="ECO:0007669"/>
    <property type="project" value="UniProtKB-KW"/>
</dbReference>
<keyword evidence="4" id="KW-0677">Repeat</keyword>
<dbReference type="PROSITE" id="PS00211">
    <property type="entry name" value="ABC_TRANSPORTER_1"/>
    <property type="match status" value="1"/>
</dbReference>
<evidence type="ECO:0000256" key="5">
    <source>
        <dbReference type="ARBA" id="ARBA00022741"/>
    </source>
</evidence>
<evidence type="ECO:0000256" key="7">
    <source>
        <dbReference type="ARBA" id="ARBA00022769"/>
    </source>
</evidence>
<gene>
    <name evidence="15" type="ORF">METZ01_LOCUS336171</name>
</gene>
<dbReference type="GO" id="GO:0006281">
    <property type="term" value="P:DNA repair"/>
    <property type="evidence" value="ECO:0007669"/>
    <property type="project" value="UniProtKB-KW"/>
</dbReference>
<evidence type="ECO:0000256" key="10">
    <source>
        <dbReference type="ARBA" id="ARBA00022840"/>
    </source>
</evidence>
<keyword evidence="13" id="KW-0234">DNA repair</keyword>
<organism evidence="15">
    <name type="scientific">marine metagenome</name>
    <dbReference type="NCBI Taxonomy" id="408172"/>
    <lineage>
        <taxon>unclassified sequences</taxon>
        <taxon>metagenomes</taxon>
        <taxon>ecological metagenomes</taxon>
    </lineage>
</organism>
<evidence type="ECO:0000256" key="11">
    <source>
        <dbReference type="ARBA" id="ARBA00022881"/>
    </source>
</evidence>
<comment type="subcellular location">
    <subcellularLocation>
        <location evidence="1">Cytoplasm</location>
    </subcellularLocation>
</comment>
<protein>
    <recommendedName>
        <fullName evidence="14">ABC transporter domain-containing protein</fullName>
    </recommendedName>
</protein>
<keyword evidence="3" id="KW-0479">Metal-binding</keyword>
<evidence type="ECO:0000256" key="6">
    <source>
        <dbReference type="ARBA" id="ARBA00022763"/>
    </source>
</evidence>
<reference evidence="15" key="1">
    <citation type="submission" date="2018-05" db="EMBL/GenBank/DDBJ databases">
        <authorList>
            <person name="Lanie J.A."/>
            <person name="Ng W.-L."/>
            <person name="Kazmierczak K.M."/>
            <person name="Andrzejewski T.M."/>
            <person name="Davidsen T.M."/>
            <person name="Wayne K.J."/>
            <person name="Tettelin H."/>
            <person name="Glass J.I."/>
            <person name="Rusch D."/>
            <person name="Podicherti R."/>
            <person name="Tsui H.-C.T."/>
            <person name="Winkler M.E."/>
        </authorList>
    </citation>
    <scope>NUCLEOTIDE SEQUENCE</scope>
</reference>
<dbReference type="InterPro" id="IPR041552">
    <property type="entry name" value="UvrA_DNA-bd"/>
</dbReference>
<keyword evidence="10" id="KW-0067">ATP-binding</keyword>
<keyword evidence="2" id="KW-0963">Cytoplasm</keyword>
<dbReference type="InterPro" id="IPR017871">
    <property type="entry name" value="ABC_transporter-like_CS"/>
</dbReference>
<keyword evidence="9" id="KW-0862">Zinc</keyword>
<dbReference type="PANTHER" id="PTHR43152:SF3">
    <property type="entry name" value="UVRABC SYSTEM PROTEIN A"/>
    <property type="match status" value="1"/>
</dbReference>
<keyword evidence="8" id="KW-0863">Zinc-finger</keyword>
<evidence type="ECO:0000256" key="8">
    <source>
        <dbReference type="ARBA" id="ARBA00022771"/>
    </source>
</evidence>
<dbReference type="SUPFAM" id="SSF52540">
    <property type="entry name" value="P-loop containing nucleoside triphosphate hydrolases"/>
    <property type="match status" value="1"/>
</dbReference>
<dbReference type="EMBL" id="UINC01113596">
    <property type="protein sequence ID" value="SVC83317.1"/>
    <property type="molecule type" value="Genomic_DNA"/>
</dbReference>
<dbReference type="GO" id="GO:0005524">
    <property type="term" value="F:ATP binding"/>
    <property type="evidence" value="ECO:0007669"/>
    <property type="project" value="UniProtKB-KW"/>
</dbReference>
<dbReference type="GO" id="GO:0016887">
    <property type="term" value="F:ATP hydrolysis activity"/>
    <property type="evidence" value="ECO:0007669"/>
    <property type="project" value="InterPro"/>
</dbReference>
<evidence type="ECO:0000256" key="13">
    <source>
        <dbReference type="ARBA" id="ARBA00023204"/>
    </source>
</evidence>
<proteinExistence type="predicted"/>
<dbReference type="GO" id="GO:0005737">
    <property type="term" value="C:cytoplasm"/>
    <property type="evidence" value="ECO:0007669"/>
    <property type="project" value="UniProtKB-SubCell"/>
</dbReference>
<dbReference type="GO" id="GO:0008270">
    <property type="term" value="F:zinc ion binding"/>
    <property type="evidence" value="ECO:0007669"/>
    <property type="project" value="UniProtKB-KW"/>
</dbReference>
<evidence type="ECO:0000256" key="12">
    <source>
        <dbReference type="ARBA" id="ARBA00023125"/>
    </source>
</evidence>
<evidence type="ECO:0000313" key="15">
    <source>
        <dbReference type="EMBL" id="SVC83317.1"/>
    </source>
</evidence>
<keyword evidence="7" id="KW-0228">DNA excision</keyword>
<keyword evidence="6" id="KW-0227">DNA damage</keyword>
<dbReference type="Gene3D" id="1.10.8.280">
    <property type="entry name" value="ABC transporter ATPase domain-like"/>
    <property type="match status" value="1"/>
</dbReference>
<feature type="domain" description="ABC transporter" evidence="14">
    <location>
        <begin position="74"/>
        <end position="306"/>
    </location>
</feature>
<keyword evidence="12" id="KW-0238">DNA-binding</keyword>
<keyword evidence="5" id="KW-0547">Nucleotide-binding</keyword>
<sequence length="333" mass="36904">VLIPDSSRSIRQGGLKVWTDGPLDVHPIYLMLELVGEMFGFTLDTPFKDMTPKQIRVILHGSDQWIESPNDISVSVQGGIKKRPKKVVDPNLSFQYRGIFPTVERASRYAHQFSELGRLMQPIPCAACEGGRLRPESRAVTIEGQSIDGFCRLSVEEALRFIKVLDVNSDRMAVAGDVMTEIRNRLRFLLDVGLDYLSLDRRAPTLSGGEAQRIRLASQIGSGLTGVLYVLDEPTIGLHARDNRRLIHALTNLRDLGNTLIMVEHDRETLESADHLVDFGPGAGINGGRVVSTGSPAKVRKSKKSLTGNYLSNRLALEVPGKRRKPGYKKLQI</sequence>
<evidence type="ECO:0000256" key="2">
    <source>
        <dbReference type="ARBA" id="ARBA00022490"/>
    </source>
</evidence>
<evidence type="ECO:0000256" key="4">
    <source>
        <dbReference type="ARBA" id="ARBA00022737"/>
    </source>
</evidence>
<dbReference type="PROSITE" id="PS50893">
    <property type="entry name" value="ABC_TRANSPORTER_2"/>
    <property type="match status" value="1"/>
</dbReference>
<dbReference type="Pfam" id="PF17755">
    <property type="entry name" value="UvrA_DNA-bind"/>
    <property type="match status" value="1"/>
</dbReference>
<dbReference type="PANTHER" id="PTHR43152">
    <property type="entry name" value="UVRABC SYSTEM PROTEIN A"/>
    <property type="match status" value="1"/>
</dbReference>
<dbReference type="AlphaFoldDB" id="A0A382QE68"/>
<accession>A0A382QE68</accession>
<dbReference type="InterPro" id="IPR003439">
    <property type="entry name" value="ABC_transporter-like_ATP-bd"/>
</dbReference>
<evidence type="ECO:0000256" key="1">
    <source>
        <dbReference type="ARBA" id="ARBA00004496"/>
    </source>
</evidence>
<name>A0A382QE68_9ZZZZ</name>
<feature type="non-terminal residue" evidence="15">
    <location>
        <position position="333"/>
    </location>
</feature>
<dbReference type="Gene3D" id="1.20.1580.10">
    <property type="entry name" value="ABC transporter ATPase like domain"/>
    <property type="match status" value="1"/>
</dbReference>
<dbReference type="GO" id="GO:0004518">
    <property type="term" value="F:nuclease activity"/>
    <property type="evidence" value="ECO:0007669"/>
    <property type="project" value="UniProtKB-KW"/>
</dbReference>
<dbReference type="Gene3D" id="3.40.50.300">
    <property type="entry name" value="P-loop containing nucleotide triphosphate hydrolases"/>
    <property type="match status" value="1"/>
</dbReference>